<evidence type="ECO:0000313" key="1">
    <source>
        <dbReference type="EMBL" id="EIE91783.1"/>
    </source>
</evidence>
<accession>I1CTK3</accession>
<protein>
    <submittedName>
        <fullName evidence="1">Uncharacterized protein</fullName>
    </submittedName>
</protein>
<dbReference type="AlphaFoldDB" id="I1CTK3"/>
<dbReference type="InParanoid" id="I1CTK3"/>
<gene>
    <name evidence="1" type="ORF">RO3G_16494</name>
</gene>
<sequence length="67" mass="8074">MCTDYAVLDVISKTKKFKSLTHLIPWGEKEKYGFYAVWIQMPHYYRYCYEGGHVVVNCFKRHARYTC</sequence>
<dbReference type="EMBL" id="CH476751">
    <property type="protein sequence ID" value="EIE91783.1"/>
    <property type="molecule type" value="Genomic_DNA"/>
</dbReference>
<reference evidence="1 2" key="1">
    <citation type="journal article" date="2009" name="PLoS Genet.">
        <title>Genomic analysis of the basal lineage fungus Rhizopus oryzae reveals a whole-genome duplication.</title>
        <authorList>
            <person name="Ma L.-J."/>
            <person name="Ibrahim A.S."/>
            <person name="Skory C."/>
            <person name="Grabherr M.G."/>
            <person name="Burger G."/>
            <person name="Butler M."/>
            <person name="Elias M."/>
            <person name="Idnurm A."/>
            <person name="Lang B.F."/>
            <person name="Sone T."/>
            <person name="Abe A."/>
            <person name="Calvo S.E."/>
            <person name="Corrochano L.M."/>
            <person name="Engels R."/>
            <person name="Fu J."/>
            <person name="Hansberg W."/>
            <person name="Kim J.-M."/>
            <person name="Kodira C.D."/>
            <person name="Koehrsen M.J."/>
            <person name="Liu B."/>
            <person name="Miranda-Saavedra D."/>
            <person name="O'Leary S."/>
            <person name="Ortiz-Castellanos L."/>
            <person name="Poulter R."/>
            <person name="Rodriguez-Romero J."/>
            <person name="Ruiz-Herrera J."/>
            <person name="Shen Y.-Q."/>
            <person name="Zeng Q."/>
            <person name="Galagan J."/>
            <person name="Birren B.W."/>
            <person name="Cuomo C.A."/>
            <person name="Wickes B.L."/>
        </authorList>
    </citation>
    <scope>NUCLEOTIDE SEQUENCE [LARGE SCALE GENOMIC DNA]</scope>
    <source>
        <strain evidence="2">RA 99-880 / ATCC MYA-4621 / FGSC 9543 / NRRL 43880</strain>
    </source>
</reference>
<evidence type="ECO:0000313" key="2">
    <source>
        <dbReference type="Proteomes" id="UP000009138"/>
    </source>
</evidence>
<proteinExistence type="predicted"/>
<organism evidence="1 2">
    <name type="scientific">Rhizopus delemar (strain RA 99-880 / ATCC MYA-4621 / FGSC 9543 / NRRL 43880)</name>
    <name type="common">Mucormycosis agent</name>
    <name type="synonym">Rhizopus arrhizus var. delemar</name>
    <dbReference type="NCBI Taxonomy" id="246409"/>
    <lineage>
        <taxon>Eukaryota</taxon>
        <taxon>Fungi</taxon>
        <taxon>Fungi incertae sedis</taxon>
        <taxon>Mucoromycota</taxon>
        <taxon>Mucoromycotina</taxon>
        <taxon>Mucoromycetes</taxon>
        <taxon>Mucorales</taxon>
        <taxon>Mucorineae</taxon>
        <taxon>Rhizopodaceae</taxon>
        <taxon>Rhizopus</taxon>
    </lineage>
</organism>
<dbReference type="RefSeq" id="XP_067527179.1">
    <property type="nucleotide sequence ID" value="XM_067671078.1"/>
</dbReference>
<keyword evidence="2" id="KW-1185">Reference proteome</keyword>
<name>I1CTK3_RHIO9</name>
<dbReference type="GeneID" id="93623459"/>
<dbReference type="VEuPathDB" id="FungiDB:RO3G_16494"/>
<dbReference type="Proteomes" id="UP000009138">
    <property type="component" value="Unassembled WGS sequence"/>
</dbReference>